<dbReference type="PANTHER" id="PTHR34223">
    <property type="entry name" value="OS11G0201299 PROTEIN"/>
    <property type="match status" value="1"/>
</dbReference>
<reference evidence="3" key="3">
    <citation type="submission" date="2022-06" db="UniProtKB">
        <authorList>
            <consortium name="EnsemblPlants"/>
        </authorList>
    </citation>
    <scope>IDENTIFICATION</scope>
</reference>
<reference evidence="3" key="2">
    <citation type="submission" date="2018-03" db="EMBL/GenBank/DDBJ databases">
        <title>The Triticum urartu genome reveals the dynamic nature of wheat genome evolution.</title>
        <authorList>
            <person name="Ling H."/>
            <person name="Ma B."/>
            <person name="Shi X."/>
            <person name="Liu H."/>
            <person name="Dong L."/>
            <person name="Sun H."/>
            <person name="Cao Y."/>
            <person name="Gao Q."/>
            <person name="Zheng S."/>
            <person name="Li Y."/>
            <person name="Yu Y."/>
            <person name="Du H."/>
            <person name="Qi M."/>
            <person name="Li Y."/>
            <person name="Yu H."/>
            <person name="Cui Y."/>
            <person name="Wang N."/>
            <person name="Chen C."/>
            <person name="Wu H."/>
            <person name="Zhao Y."/>
            <person name="Zhang J."/>
            <person name="Li Y."/>
            <person name="Zhou W."/>
            <person name="Zhang B."/>
            <person name="Hu W."/>
            <person name="Eijk M."/>
            <person name="Tang J."/>
            <person name="Witsenboer H."/>
            <person name="Zhao S."/>
            <person name="Li Z."/>
            <person name="Zhang A."/>
            <person name="Wang D."/>
            <person name="Liang C."/>
        </authorList>
    </citation>
    <scope>NUCLEOTIDE SEQUENCE [LARGE SCALE GENOMIC DNA]</scope>
    <source>
        <strain evidence="3">cv. G1812</strain>
    </source>
</reference>
<feature type="region of interest" description="Disordered" evidence="1">
    <location>
        <begin position="1"/>
        <end position="22"/>
    </location>
</feature>
<dbReference type="PANTHER" id="PTHR34223:SF48">
    <property type="entry name" value="F-BOX DOMAIN-CONTAINING PROTEIN"/>
    <property type="match status" value="1"/>
</dbReference>
<dbReference type="Gramene" id="TuG1812G0500004963.01.T01">
    <property type="protein sequence ID" value="TuG1812G0500004963.01.T01.cds407217"/>
    <property type="gene ID" value="TuG1812G0500004963.01"/>
</dbReference>
<evidence type="ECO:0000256" key="1">
    <source>
        <dbReference type="SAM" id="MobiDB-lite"/>
    </source>
</evidence>
<dbReference type="InterPro" id="IPR001810">
    <property type="entry name" value="F-box_dom"/>
</dbReference>
<proteinExistence type="predicted"/>
<keyword evidence="4" id="KW-1185">Reference proteome</keyword>
<dbReference type="Gene3D" id="1.20.1280.50">
    <property type="match status" value="1"/>
</dbReference>
<name>A0A8R7UP42_TRIUA</name>
<sequence>SAAPKRTRHADGGGGDAGDDRLSALPDDLLCVILSRLKALQTVRTCVLSTRWRHLWRAVPRLDIDIDE</sequence>
<evidence type="ECO:0000313" key="4">
    <source>
        <dbReference type="Proteomes" id="UP000015106"/>
    </source>
</evidence>
<reference evidence="4" key="1">
    <citation type="journal article" date="2013" name="Nature">
        <title>Draft genome of the wheat A-genome progenitor Triticum urartu.</title>
        <authorList>
            <person name="Ling H.Q."/>
            <person name="Zhao S."/>
            <person name="Liu D."/>
            <person name="Wang J."/>
            <person name="Sun H."/>
            <person name="Zhang C."/>
            <person name="Fan H."/>
            <person name="Li D."/>
            <person name="Dong L."/>
            <person name="Tao Y."/>
            <person name="Gao C."/>
            <person name="Wu H."/>
            <person name="Li Y."/>
            <person name="Cui Y."/>
            <person name="Guo X."/>
            <person name="Zheng S."/>
            <person name="Wang B."/>
            <person name="Yu K."/>
            <person name="Liang Q."/>
            <person name="Yang W."/>
            <person name="Lou X."/>
            <person name="Chen J."/>
            <person name="Feng M."/>
            <person name="Jian J."/>
            <person name="Zhang X."/>
            <person name="Luo G."/>
            <person name="Jiang Y."/>
            <person name="Liu J."/>
            <person name="Wang Z."/>
            <person name="Sha Y."/>
            <person name="Zhang B."/>
            <person name="Wu H."/>
            <person name="Tang D."/>
            <person name="Shen Q."/>
            <person name="Xue P."/>
            <person name="Zou S."/>
            <person name="Wang X."/>
            <person name="Liu X."/>
            <person name="Wang F."/>
            <person name="Yang Y."/>
            <person name="An X."/>
            <person name="Dong Z."/>
            <person name="Zhang K."/>
            <person name="Zhang X."/>
            <person name="Luo M.C."/>
            <person name="Dvorak J."/>
            <person name="Tong Y."/>
            <person name="Wang J."/>
            <person name="Yang H."/>
            <person name="Li Z."/>
            <person name="Wang D."/>
            <person name="Zhang A."/>
            <person name="Wang J."/>
        </authorList>
    </citation>
    <scope>NUCLEOTIDE SEQUENCE</scope>
    <source>
        <strain evidence="4">cv. G1812</strain>
    </source>
</reference>
<evidence type="ECO:0000259" key="2">
    <source>
        <dbReference type="Pfam" id="PF00646"/>
    </source>
</evidence>
<dbReference type="Pfam" id="PF00646">
    <property type="entry name" value="F-box"/>
    <property type="match status" value="1"/>
</dbReference>
<organism evidence="3 4">
    <name type="scientific">Triticum urartu</name>
    <name type="common">Red wild einkorn</name>
    <name type="synonym">Crithodium urartu</name>
    <dbReference type="NCBI Taxonomy" id="4572"/>
    <lineage>
        <taxon>Eukaryota</taxon>
        <taxon>Viridiplantae</taxon>
        <taxon>Streptophyta</taxon>
        <taxon>Embryophyta</taxon>
        <taxon>Tracheophyta</taxon>
        <taxon>Spermatophyta</taxon>
        <taxon>Magnoliopsida</taxon>
        <taxon>Liliopsida</taxon>
        <taxon>Poales</taxon>
        <taxon>Poaceae</taxon>
        <taxon>BOP clade</taxon>
        <taxon>Pooideae</taxon>
        <taxon>Triticodae</taxon>
        <taxon>Triticeae</taxon>
        <taxon>Triticinae</taxon>
        <taxon>Triticum</taxon>
    </lineage>
</organism>
<evidence type="ECO:0000313" key="3">
    <source>
        <dbReference type="EnsemblPlants" id="TuG1812G0500004963.01.T01.cds407217"/>
    </source>
</evidence>
<accession>A0A8R7UP42</accession>
<feature type="domain" description="F-box" evidence="2">
    <location>
        <begin position="22"/>
        <end position="60"/>
    </location>
</feature>
<dbReference type="InterPro" id="IPR036047">
    <property type="entry name" value="F-box-like_dom_sf"/>
</dbReference>
<dbReference type="SUPFAM" id="SSF81383">
    <property type="entry name" value="F-box domain"/>
    <property type="match status" value="1"/>
</dbReference>
<dbReference type="InterPro" id="IPR053197">
    <property type="entry name" value="F-box_SCFL_complex_component"/>
</dbReference>
<dbReference type="Proteomes" id="UP000015106">
    <property type="component" value="Chromosome 5"/>
</dbReference>
<dbReference type="EnsemblPlants" id="TuG1812G0500004963.01.T01">
    <property type="protein sequence ID" value="TuG1812G0500004963.01.T01.cds407217"/>
    <property type="gene ID" value="TuG1812G0500004963.01"/>
</dbReference>
<protein>
    <recommendedName>
        <fullName evidence="2">F-box domain-containing protein</fullName>
    </recommendedName>
</protein>
<dbReference type="AlphaFoldDB" id="A0A8R7UP42"/>